<feature type="region of interest" description="Disordered" evidence="1">
    <location>
        <begin position="1"/>
        <end position="43"/>
    </location>
</feature>
<dbReference type="AlphaFoldDB" id="A0A1I1PYX2"/>
<proteinExistence type="predicted"/>
<dbReference type="EMBL" id="FOLM01000010">
    <property type="protein sequence ID" value="SFD12818.1"/>
    <property type="molecule type" value="Genomic_DNA"/>
</dbReference>
<gene>
    <name evidence="3" type="ORF">SAMN05421773_11028</name>
</gene>
<dbReference type="STRING" id="910347.SAMN05421773_11028"/>
<feature type="domain" description="Putative exodeoxyribonuclease 8 PDDEXK-like" evidence="2">
    <location>
        <begin position="42"/>
        <end position="270"/>
    </location>
</feature>
<dbReference type="Pfam" id="PF12684">
    <property type="entry name" value="DUF3799"/>
    <property type="match status" value="1"/>
</dbReference>
<name>A0A1I1PYX2_9ACTN</name>
<organism evidence="3 4">
    <name type="scientific">Streptomyces aidingensis</name>
    <dbReference type="NCBI Taxonomy" id="910347"/>
    <lineage>
        <taxon>Bacteria</taxon>
        <taxon>Bacillati</taxon>
        <taxon>Actinomycetota</taxon>
        <taxon>Actinomycetes</taxon>
        <taxon>Kitasatosporales</taxon>
        <taxon>Streptomycetaceae</taxon>
        <taxon>Streptomyces</taxon>
    </lineage>
</organism>
<dbReference type="InterPro" id="IPR024432">
    <property type="entry name" value="Put_RecE_PDDEXK-like_dom"/>
</dbReference>
<dbReference type="RefSeq" id="WP_093839875.1">
    <property type="nucleotide sequence ID" value="NZ_FOLM01000010.1"/>
</dbReference>
<evidence type="ECO:0000313" key="4">
    <source>
        <dbReference type="Proteomes" id="UP000199207"/>
    </source>
</evidence>
<dbReference type="Gene3D" id="3.90.320.10">
    <property type="match status" value="1"/>
</dbReference>
<keyword evidence="4" id="KW-1185">Reference proteome</keyword>
<protein>
    <recommendedName>
        <fullName evidence="2">Putative exodeoxyribonuclease 8 PDDEXK-like domain-containing protein</fullName>
    </recommendedName>
</protein>
<evidence type="ECO:0000313" key="3">
    <source>
        <dbReference type="EMBL" id="SFD12818.1"/>
    </source>
</evidence>
<reference evidence="3 4" key="1">
    <citation type="submission" date="2016-10" db="EMBL/GenBank/DDBJ databases">
        <authorList>
            <person name="de Groot N.N."/>
        </authorList>
    </citation>
    <scope>NUCLEOTIDE SEQUENCE [LARGE SCALE GENOMIC DNA]</scope>
    <source>
        <strain evidence="3 4">CGMCC 4.5739</strain>
    </source>
</reference>
<evidence type="ECO:0000256" key="1">
    <source>
        <dbReference type="SAM" id="MobiDB-lite"/>
    </source>
</evidence>
<dbReference type="InterPro" id="IPR011604">
    <property type="entry name" value="PDDEXK-like_dom_sf"/>
</dbReference>
<sequence length="293" mass="31780">MTDTAPAGATTAPAAGPVQPGQYDIPAEQYHADPVPGGSLSSSGARQLLAECPAKFAHDRAHGSTGTRAMEFGTAAHTAILGIGPDIVRVDAKDWRTKQAQQQRDAARAEGAVPLLAAEYDRLLAMADALQAHPRAAELFAPGGEPEQTFIWQDGETGVWCRSRVDWLPPVGGGRLTLTDYKTTVSASPRAIAEAVYRCGYHQQAAFYLDGIRAVLGVDAVFEFVFQEKTPPYVVTVARLDLETLQLGAARNRRARHIFAECQRTGIWPDWGPDTHFLSLPPWAAFRDAEEYL</sequence>
<evidence type="ECO:0000259" key="2">
    <source>
        <dbReference type="Pfam" id="PF12684"/>
    </source>
</evidence>
<accession>A0A1I1PYX2</accession>
<dbReference type="OrthoDB" id="3292504at2"/>
<dbReference type="Proteomes" id="UP000199207">
    <property type="component" value="Unassembled WGS sequence"/>
</dbReference>
<feature type="compositionally biased region" description="Low complexity" evidence="1">
    <location>
        <begin position="1"/>
        <end position="17"/>
    </location>
</feature>